<dbReference type="CDD" id="cd00311">
    <property type="entry name" value="TIM"/>
    <property type="match status" value="1"/>
</dbReference>
<evidence type="ECO:0000256" key="5">
    <source>
        <dbReference type="ARBA" id="ARBA00011738"/>
    </source>
</evidence>
<evidence type="ECO:0000256" key="2">
    <source>
        <dbReference type="ARBA" id="ARBA00004680"/>
    </source>
</evidence>
<evidence type="ECO:0000256" key="6">
    <source>
        <dbReference type="ARBA" id="ARBA00011940"/>
    </source>
</evidence>
<comment type="subunit">
    <text evidence="5">Homodimer.</text>
</comment>
<comment type="caution">
    <text evidence="10">The sequence shown here is derived from an EMBL/GenBank/DDBJ whole genome shotgun (WGS) entry which is preliminary data.</text>
</comment>
<accession>A0A9W7YA44</accession>
<comment type="pathway">
    <text evidence="2 9">Carbohydrate degradation; glycolysis; D-glyceraldehyde 3-phosphate from glycerone phosphate: step 1/1.</text>
</comment>
<dbReference type="FunFam" id="3.20.20.70:FF:000025">
    <property type="entry name" value="Triosephosphate isomerase"/>
    <property type="match status" value="1"/>
</dbReference>
<evidence type="ECO:0000256" key="7">
    <source>
        <dbReference type="ARBA" id="ARBA00019397"/>
    </source>
</evidence>
<comment type="catalytic activity">
    <reaction evidence="1 9">
        <text>D-glyceraldehyde 3-phosphate = dihydroxyacetone phosphate</text>
        <dbReference type="Rhea" id="RHEA:18585"/>
        <dbReference type="ChEBI" id="CHEBI:57642"/>
        <dbReference type="ChEBI" id="CHEBI:59776"/>
        <dbReference type="EC" id="5.3.1.1"/>
    </reaction>
</comment>
<dbReference type="InterPro" id="IPR000652">
    <property type="entry name" value="Triosephosphate_isomerase"/>
</dbReference>
<dbReference type="PROSITE" id="PS00171">
    <property type="entry name" value="TIM_1"/>
    <property type="match status" value="1"/>
</dbReference>
<dbReference type="AlphaFoldDB" id="A0A9W7YA44"/>
<evidence type="ECO:0000256" key="4">
    <source>
        <dbReference type="ARBA" id="ARBA00007422"/>
    </source>
</evidence>
<sequence length="249" mass="26237">MSRVFWVGGNWKMNGTTAAIKDLVASFNTAATAPAVEVVVGVPYVYIPLVADSLRKDWAVAGENCYVKASGAFTGEISPEMLKDVGAAWVILGHSERRNTIGESDKFVAEKVVKALEAGLKVVLCVGELLEQREAGTTQAVVNRQLDAVVKAVGVADWANIVIAYEPVWAIGTGKVASPEQAQEVHAAIREYLKGAVSADVAANTRITYGGSVSAANCQELAQKSDVDGFLVGGASLKPEFITIVNAND</sequence>
<keyword evidence="8 9" id="KW-0413">Isomerase</keyword>
<evidence type="ECO:0000313" key="11">
    <source>
        <dbReference type="Proteomes" id="UP001143981"/>
    </source>
</evidence>
<reference evidence="10" key="1">
    <citation type="submission" date="2022-07" db="EMBL/GenBank/DDBJ databases">
        <title>Phylogenomic reconstructions and comparative analyses of Kickxellomycotina fungi.</title>
        <authorList>
            <person name="Reynolds N.K."/>
            <person name="Stajich J.E."/>
            <person name="Barry K."/>
            <person name="Grigoriev I.V."/>
            <person name="Crous P."/>
            <person name="Smith M.E."/>
        </authorList>
    </citation>
    <scope>NUCLEOTIDE SEQUENCE</scope>
    <source>
        <strain evidence="10">BCRC 34381</strain>
    </source>
</reference>
<keyword evidence="11" id="KW-1185">Reference proteome</keyword>
<dbReference type="GO" id="GO:0005829">
    <property type="term" value="C:cytosol"/>
    <property type="evidence" value="ECO:0007669"/>
    <property type="project" value="TreeGrafter"/>
</dbReference>
<dbReference type="PANTHER" id="PTHR21139:SF2">
    <property type="entry name" value="TRIOSEPHOSPHATE ISOMERASE"/>
    <property type="match status" value="1"/>
</dbReference>
<dbReference type="EMBL" id="JANBOI010000115">
    <property type="protein sequence ID" value="KAJ1733793.1"/>
    <property type="molecule type" value="Genomic_DNA"/>
</dbReference>
<dbReference type="EC" id="5.3.1.1" evidence="6 9"/>
<evidence type="ECO:0000256" key="1">
    <source>
        <dbReference type="ARBA" id="ARBA00000474"/>
    </source>
</evidence>
<dbReference type="InterPro" id="IPR020861">
    <property type="entry name" value="Triosephosphate_isomerase_AS"/>
</dbReference>
<dbReference type="GO" id="GO:0006094">
    <property type="term" value="P:gluconeogenesis"/>
    <property type="evidence" value="ECO:0007669"/>
    <property type="project" value="UniProtKB-KW"/>
</dbReference>
<dbReference type="NCBIfam" id="TIGR00419">
    <property type="entry name" value="tim"/>
    <property type="match status" value="1"/>
</dbReference>
<dbReference type="InterPro" id="IPR022896">
    <property type="entry name" value="TrioseP_Isoase_bac/euk"/>
</dbReference>
<keyword evidence="9" id="KW-0324">Glycolysis</keyword>
<dbReference type="Gene3D" id="3.20.20.70">
    <property type="entry name" value="Aldolase class I"/>
    <property type="match status" value="1"/>
</dbReference>
<dbReference type="Pfam" id="PF00121">
    <property type="entry name" value="TIM"/>
    <property type="match status" value="1"/>
</dbReference>
<dbReference type="PANTHER" id="PTHR21139">
    <property type="entry name" value="TRIOSEPHOSPHATE ISOMERASE"/>
    <property type="match status" value="1"/>
</dbReference>
<dbReference type="GO" id="GO:0019563">
    <property type="term" value="P:glycerol catabolic process"/>
    <property type="evidence" value="ECO:0007669"/>
    <property type="project" value="TreeGrafter"/>
</dbReference>
<proteinExistence type="inferred from homology"/>
<protein>
    <recommendedName>
        <fullName evidence="7 9">Triosephosphate isomerase</fullName>
        <ecNumber evidence="6 9">5.3.1.1</ecNumber>
    </recommendedName>
</protein>
<name>A0A9W7YA44_9FUNG</name>
<dbReference type="GO" id="GO:0006096">
    <property type="term" value="P:glycolytic process"/>
    <property type="evidence" value="ECO:0007669"/>
    <property type="project" value="UniProtKB-KW"/>
</dbReference>
<dbReference type="Proteomes" id="UP001143981">
    <property type="component" value="Unassembled WGS sequence"/>
</dbReference>
<dbReference type="GO" id="GO:0004807">
    <property type="term" value="F:triose-phosphate isomerase activity"/>
    <property type="evidence" value="ECO:0007669"/>
    <property type="project" value="UniProtKB-EC"/>
</dbReference>
<evidence type="ECO:0000313" key="10">
    <source>
        <dbReference type="EMBL" id="KAJ1733793.1"/>
    </source>
</evidence>
<evidence type="ECO:0000256" key="9">
    <source>
        <dbReference type="RuleBase" id="RU363013"/>
    </source>
</evidence>
<dbReference type="InterPro" id="IPR013785">
    <property type="entry name" value="Aldolase_TIM"/>
</dbReference>
<dbReference type="PROSITE" id="PS51440">
    <property type="entry name" value="TIM_2"/>
    <property type="match status" value="1"/>
</dbReference>
<gene>
    <name evidence="10" type="ORF">LPJ61_001381</name>
</gene>
<dbReference type="GO" id="GO:0046166">
    <property type="term" value="P:glyceraldehyde-3-phosphate biosynthetic process"/>
    <property type="evidence" value="ECO:0007669"/>
    <property type="project" value="TreeGrafter"/>
</dbReference>
<keyword evidence="9" id="KW-0312">Gluconeogenesis</keyword>
<dbReference type="OrthoDB" id="6715177at2759"/>
<comment type="pathway">
    <text evidence="3 9">Carbohydrate biosynthesis; gluconeogenesis.</text>
</comment>
<dbReference type="InterPro" id="IPR035990">
    <property type="entry name" value="TIM_sf"/>
</dbReference>
<comment type="similarity">
    <text evidence="4 9">Belongs to the triosephosphate isomerase family.</text>
</comment>
<dbReference type="HAMAP" id="MF_00147_B">
    <property type="entry name" value="TIM_B"/>
    <property type="match status" value="1"/>
</dbReference>
<dbReference type="SUPFAM" id="SSF51351">
    <property type="entry name" value="Triosephosphate isomerase (TIM)"/>
    <property type="match status" value="1"/>
</dbReference>
<evidence type="ECO:0000256" key="8">
    <source>
        <dbReference type="ARBA" id="ARBA00023235"/>
    </source>
</evidence>
<organism evidence="10 11">
    <name type="scientific">Coemansia biformis</name>
    <dbReference type="NCBI Taxonomy" id="1286918"/>
    <lineage>
        <taxon>Eukaryota</taxon>
        <taxon>Fungi</taxon>
        <taxon>Fungi incertae sedis</taxon>
        <taxon>Zoopagomycota</taxon>
        <taxon>Kickxellomycotina</taxon>
        <taxon>Kickxellomycetes</taxon>
        <taxon>Kickxellales</taxon>
        <taxon>Kickxellaceae</taxon>
        <taxon>Coemansia</taxon>
    </lineage>
</organism>
<evidence type="ECO:0000256" key="3">
    <source>
        <dbReference type="ARBA" id="ARBA00004742"/>
    </source>
</evidence>